<evidence type="ECO:0000256" key="3">
    <source>
        <dbReference type="ARBA" id="ARBA00013190"/>
    </source>
</evidence>
<reference evidence="11 12" key="1">
    <citation type="submission" date="2019-09" db="EMBL/GenBank/DDBJ databases">
        <title>Screening of Novel Bioactive Compounds from Soil-Associated.</title>
        <authorList>
            <person name="Gong X."/>
        </authorList>
    </citation>
    <scope>NUCLEOTIDE SEQUENCE [LARGE SCALE GENOMIC DNA]</scope>
    <source>
        <strain evidence="11 12">Gxj-6</strain>
    </source>
</reference>
<evidence type="ECO:0000313" key="11">
    <source>
        <dbReference type="EMBL" id="KAA9377861.1"/>
    </source>
</evidence>
<dbReference type="InterPro" id="IPR002328">
    <property type="entry name" value="ADH_Zn_CS"/>
</dbReference>
<comment type="similarity">
    <text evidence="2 9">Belongs to the zinc-containing alcohol dehydrogenase family.</text>
</comment>
<dbReference type="InterPro" id="IPR013154">
    <property type="entry name" value="ADH-like_N"/>
</dbReference>
<evidence type="ECO:0000313" key="12">
    <source>
        <dbReference type="Proteomes" id="UP000327011"/>
    </source>
</evidence>
<feature type="domain" description="Enoyl reductase (ER)" evidence="10">
    <location>
        <begin position="10"/>
        <end position="336"/>
    </location>
</feature>
<dbReference type="InterPro" id="IPR013149">
    <property type="entry name" value="ADH-like_C"/>
</dbReference>
<evidence type="ECO:0000256" key="5">
    <source>
        <dbReference type="ARBA" id="ARBA00022833"/>
    </source>
</evidence>
<dbReference type="Pfam" id="PF00107">
    <property type="entry name" value="ADH_zinc_N"/>
    <property type="match status" value="1"/>
</dbReference>
<evidence type="ECO:0000256" key="4">
    <source>
        <dbReference type="ARBA" id="ARBA00022723"/>
    </source>
</evidence>
<comment type="cofactor">
    <cofactor evidence="1 9">
        <name>Zn(2+)</name>
        <dbReference type="ChEBI" id="CHEBI:29105"/>
    </cofactor>
</comment>
<evidence type="ECO:0000256" key="9">
    <source>
        <dbReference type="RuleBase" id="RU361277"/>
    </source>
</evidence>
<dbReference type="InterPro" id="IPR020843">
    <property type="entry name" value="ER"/>
</dbReference>
<protein>
    <recommendedName>
        <fullName evidence="3">alcohol dehydrogenase</fullName>
        <ecNumber evidence="3">1.1.1.1</ecNumber>
    </recommendedName>
</protein>
<evidence type="ECO:0000256" key="1">
    <source>
        <dbReference type="ARBA" id="ARBA00001947"/>
    </source>
</evidence>
<proteinExistence type="inferred from homology"/>
<evidence type="ECO:0000256" key="6">
    <source>
        <dbReference type="ARBA" id="ARBA00023002"/>
    </source>
</evidence>
<evidence type="ECO:0000259" key="10">
    <source>
        <dbReference type="SMART" id="SM00829"/>
    </source>
</evidence>
<dbReference type="SUPFAM" id="SSF51735">
    <property type="entry name" value="NAD(P)-binding Rossmann-fold domains"/>
    <property type="match status" value="1"/>
</dbReference>
<dbReference type="Gene3D" id="3.40.50.720">
    <property type="entry name" value="NAD(P)-binding Rossmann-like Domain"/>
    <property type="match status" value="1"/>
</dbReference>
<dbReference type="EMBL" id="VYTZ01000006">
    <property type="protein sequence ID" value="KAA9377861.1"/>
    <property type="molecule type" value="Genomic_DNA"/>
</dbReference>
<keyword evidence="12" id="KW-1185">Reference proteome</keyword>
<dbReference type="AlphaFoldDB" id="A0A5J5K2Q7"/>
<dbReference type="GO" id="GO:0008270">
    <property type="term" value="F:zinc ion binding"/>
    <property type="evidence" value="ECO:0007669"/>
    <property type="project" value="InterPro"/>
</dbReference>
<dbReference type="RefSeq" id="WP_150935048.1">
    <property type="nucleotide sequence ID" value="NZ_VYTZ01000006.1"/>
</dbReference>
<dbReference type="EC" id="1.1.1.1" evidence="3"/>
<keyword evidence="5 9" id="KW-0862">Zinc</keyword>
<evidence type="ECO:0000256" key="7">
    <source>
        <dbReference type="ARBA" id="ARBA00049164"/>
    </source>
</evidence>
<dbReference type="SUPFAM" id="SSF50129">
    <property type="entry name" value="GroES-like"/>
    <property type="match status" value="1"/>
</dbReference>
<evidence type="ECO:0000256" key="8">
    <source>
        <dbReference type="ARBA" id="ARBA00049243"/>
    </source>
</evidence>
<gene>
    <name evidence="11" type="ORF">F5972_18390</name>
</gene>
<dbReference type="PANTHER" id="PTHR42940:SF8">
    <property type="entry name" value="VACUOLAR PROTEIN SORTING-ASSOCIATED PROTEIN 11"/>
    <property type="match status" value="1"/>
</dbReference>
<dbReference type="Pfam" id="PF08240">
    <property type="entry name" value="ADH_N"/>
    <property type="match status" value="1"/>
</dbReference>
<dbReference type="SMART" id="SM00829">
    <property type="entry name" value="PKS_ER"/>
    <property type="match status" value="1"/>
</dbReference>
<organism evidence="11 12">
    <name type="scientific">Microbispora cellulosiformans</name>
    <dbReference type="NCBI Taxonomy" id="2614688"/>
    <lineage>
        <taxon>Bacteria</taxon>
        <taxon>Bacillati</taxon>
        <taxon>Actinomycetota</taxon>
        <taxon>Actinomycetes</taxon>
        <taxon>Streptosporangiales</taxon>
        <taxon>Streptosporangiaceae</taxon>
        <taxon>Microbispora</taxon>
    </lineage>
</organism>
<keyword evidence="6" id="KW-0560">Oxidoreductase</keyword>
<dbReference type="PANTHER" id="PTHR42940">
    <property type="entry name" value="ALCOHOL DEHYDROGENASE 1-RELATED"/>
    <property type="match status" value="1"/>
</dbReference>
<accession>A0A5J5K2Q7</accession>
<dbReference type="Gene3D" id="3.90.180.10">
    <property type="entry name" value="Medium-chain alcohol dehydrogenases, catalytic domain"/>
    <property type="match status" value="1"/>
</dbReference>
<evidence type="ECO:0000256" key="2">
    <source>
        <dbReference type="ARBA" id="ARBA00008072"/>
    </source>
</evidence>
<dbReference type="Proteomes" id="UP000327011">
    <property type="component" value="Unassembled WGS sequence"/>
</dbReference>
<dbReference type="PROSITE" id="PS00059">
    <property type="entry name" value="ADH_ZINC"/>
    <property type="match status" value="1"/>
</dbReference>
<dbReference type="InterPro" id="IPR036291">
    <property type="entry name" value="NAD(P)-bd_dom_sf"/>
</dbReference>
<comment type="caution">
    <text evidence="11">The sequence shown here is derived from an EMBL/GenBank/DDBJ whole genome shotgun (WGS) entry which is preliminary data.</text>
</comment>
<comment type="catalytic activity">
    <reaction evidence="7">
        <text>a secondary alcohol + NAD(+) = a ketone + NADH + H(+)</text>
        <dbReference type="Rhea" id="RHEA:10740"/>
        <dbReference type="ChEBI" id="CHEBI:15378"/>
        <dbReference type="ChEBI" id="CHEBI:17087"/>
        <dbReference type="ChEBI" id="CHEBI:35681"/>
        <dbReference type="ChEBI" id="CHEBI:57540"/>
        <dbReference type="ChEBI" id="CHEBI:57945"/>
        <dbReference type="EC" id="1.1.1.1"/>
    </reaction>
</comment>
<dbReference type="GO" id="GO:0005737">
    <property type="term" value="C:cytoplasm"/>
    <property type="evidence" value="ECO:0007669"/>
    <property type="project" value="TreeGrafter"/>
</dbReference>
<name>A0A5J5K2Q7_9ACTN</name>
<dbReference type="InterPro" id="IPR011032">
    <property type="entry name" value="GroES-like_sf"/>
</dbReference>
<keyword evidence="4 9" id="KW-0479">Metal-binding</keyword>
<comment type="catalytic activity">
    <reaction evidence="8">
        <text>a primary alcohol + NAD(+) = an aldehyde + NADH + H(+)</text>
        <dbReference type="Rhea" id="RHEA:10736"/>
        <dbReference type="ChEBI" id="CHEBI:15378"/>
        <dbReference type="ChEBI" id="CHEBI:15734"/>
        <dbReference type="ChEBI" id="CHEBI:17478"/>
        <dbReference type="ChEBI" id="CHEBI:57540"/>
        <dbReference type="ChEBI" id="CHEBI:57945"/>
        <dbReference type="EC" id="1.1.1.1"/>
    </reaction>
</comment>
<dbReference type="GO" id="GO:0004022">
    <property type="term" value="F:alcohol dehydrogenase (NAD+) activity"/>
    <property type="evidence" value="ECO:0007669"/>
    <property type="project" value="UniProtKB-EC"/>
</dbReference>
<sequence>MKAAVVPAPGARWELGEVPVPRPGPGQVLIRVRACGVCHNDVWLTNGVYDFPPLDPVIVGHEAAGEVVEVGPGVTTREVGDRVGATWVQRGCSRCDYCARGLPPTGQTAMCCAAPVLTGMTAPGGHAEYVAVEASSTVLLPGGVSYEAAAPVLCAGYTAWSALRAAEPAPGDRVAVLGVGGLGHLALQFARACGFETVAVTRSPDKRELATSLGAGAVVSGGAGLRDAGGADVLLVTNTSYAAATEALQGMRPGGRVALATIDPVGALELGPSSLVWAKRLRVTGVTHDGPDRLAEAFRLVAEGRVTPMVEEFPKEDVADAVEAVDKGAVRFRAVVRY</sequence>